<dbReference type="AlphaFoldDB" id="A0A0C3DMG5"/>
<organism evidence="2 3">
    <name type="scientific">Scleroderma citrinum Foug A</name>
    <dbReference type="NCBI Taxonomy" id="1036808"/>
    <lineage>
        <taxon>Eukaryota</taxon>
        <taxon>Fungi</taxon>
        <taxon>Dikarya</taxon>
        <taxon>Basidiomycota</taxon>
        <taxon>Agaricomycotina</taxon>
        <taxon>Agaricomycetes</taxon>
        <taxon>Agaricomycetidae</taxon>
        <taxon>Boletales</taxon>
        <taxon>Sclerodermatineae</taxon>
        <taxon>Sclerodermataceae</taxon>
        <taxon>Scleroderma</taxon>
    </lineage>
</organism>
<keyword evidence="3" id="KW-1185">Reference proteome</keyword>
<dbReference type="InParanoid" id="A0A0C3DMG5"/>
<evidence type="ECO:0000313" key="3">
    <source>
        <dbReference type="Proteomes" id="UP000053989"/>
    </source>
</evidence>
<protein>
    <submittedName>
        <fullName evidence="2">Uncharacterized protein</fullName>
    </submittedName>
</protein>
<feature type="region of interest" description="Disordered" evidence="1">
    <location>
        <begin position="1"/>
        <end position="30"/>
    </location>
</feature>
<dbReference type="EMBL" id="KN822101">
    <property type="protein sequence ID" value="KIM57439.1"/>
    <property type="molecule type" value="Genomic_DNA"/>
</dbReference>
<sequence>MLTGAGLRSKRGKGMHGTQSGTTYRTRGPNASRTEFCPNLLYTANIGAHHRSGCMDALITRHSICTRSTRVNTVESPAKVPGIPVRTRRWSPSTFQLTSRAPRDRHV</sequence>
<proteinExistence type="predicted"/>
<reference evidence="2 3" key="1">
    <citation type="submission" date="2014-04" db="EMBL/GenBank/DDBJ databases">
        <authorList>
            <consortium name="DOE Joint Genome Institute"/>
            <person name="Kuo A."/>
            <person name="Kohler A."/>
            <person name="Nagy L.G."/>
            <person name="Floudas D."/>
            <person name="Copeland A."/>
            <person name="Barry K.W."/>
            <person name="Cichocki N."/>
            <person name="Veneault-Fourrey C."/>
            <person name="LaButti K."/>
            <person name="Lindquist E.A."/>
            <person name="Lipzen A."/>
            <person name="Lundell T."/>
            <person name="Morin E."/>
            <person name="Murat C."/>
            <person name="Sun H."/>
            <person name="Tunlid A."/>
            <person name="Henrissat B."/>
            <person name="Grigoriev I.V."/>
            <person name="Hibbett D.S."/>
            <person name="Martin F."/>
            <person name="Nordberg H.P."/>
            <person name="Cantor M.N."/>
            <person name="Hua S.X."/>
        </authorList>
    </citation>
    <scope>NUCLEOTIDE SEQUENCE [LARGE SCALE GENOMIC DNA]</scope>
    <source>
        <strain evidence="2 3">Foug A</strain>
    </source>
</reference>
<feature type="compositionally biased region" description="Polar residues" evidence="1">
    <location>
        <begin position="17"/>
        <end position="30"/>
    </location>
</feature>
<dbReference type="Proteomes" id="UP000053989">
    <property type="component" value="Unassembled WGS sequence"/>
</dbReference>
<accession>A0A0C3DMG5</accession>
<gene>
    <name evidence="2" type="ORF">SCLCIDRAFT_1137118</name>
</gene>
<dbReference type="HOGENOM" id="CLU_2211543_0_0_1"/>
<reference evidence="3" key="2">
    <citation type="submission" date="2015-01" db="EMBL/GenBank/DDBJ databases">
        <title>Evolutionary Origins and Diversification of the Mycorrhizal Mutualists.</title>
        <authorList>
            <consortium name="DOE Joint Genome Institute"/>
            <consortium name="Mycorrhizal Genomics Consortium"/>
            <person name="Kohler A."/>
            <person name="Kuo A."/>
            <person name="Nagy L.G."/>
            <person name="Floudas D."/>
            <person name="Copeland A."/>
            <person name="Barry K.W."/>
            <person name="Cichocki N."/>
            <person name="Veneault-Fourrey C."/>
            <person name="LaButti K."/>
            <person name="Lindquist E.A."/>
            <person name="Lipzen A."/>
            <person name="Lundell T."/>
            <person name="Morin E."/>
            <person name="Murat C."/>
            <person name="Riley R."/>
            <person name="Ohm R."/>
            <person name="Sun H."/>
            <person name="Tunlid A."/>
            <person name="Henrissat B."/>
            <person name="Grigoriev I.V."/>
            <person name="Hibbett D.S."/>
            <person name="Martin F."/>
        </authorList>
    </citation>
    <scope>NUCLEOTIDE SEQUENCE [LARGE SCALE GENOMIC DNA]</scope>
    <source>
        <strain evidence="3">Foug A</strain>
    </source>
</reference>
<evidence type="ECO:0000256" key="1">
    <source>
        <dbReference type="SAM" id="MobiDB-lite"/>
    </source>
</evidence>
<name>A0A0C3DMG5_9AGAM</name>
<evidence type="ECO:0000313" key="2">
    <source>
        <dbReference type="EMBL" id="KIM57439.1"/>
    </source>
</evidence>